<keyword evidence="11" id="KW-1185">Reference proteome</keyword>
<feature type="domain" description="Asparaginase/glutaminase C-terminal" evidence="9">
    <location>
        <begin position="214"/>
        <end position="329"/>
    </location>
</feature>
<sequence>MKKKIYIAYTGGTIGMQRSEKGYVPMSGLDALIANKIPGHMSANMPDYELHEYDQLIDSSNIIPENWLTIAKDIADRYNDYDGFIILHGTDTMAYTASALSFMLQGINKPVIVTGSQIPLSEIRNDAQDNLVTAMILASHYQIPEVCLYFNGRLLRGNRTSKLKATGFDAFDTPNYPWLGQVGIHIEINQSALLPPSSADPVFILPESYRQWRVIPLVLYPGMPAELIDKVAELDTKGIILQTYGVGNAPDNDKALLKALTKANERDIVLVNLTQCIQGRVDQSSYATGFALADTGIIGGYDMTLEAAFTKLHYLLAQDLSVEDIRKKMQESQCGELTC</sequence>
<organism evidence="10 11">
    <name type="scientific">Spartinivicinus marinus</name>
    <dbReference type="NCBI Taxonomy" id="2994442"/>
    <lineage>
        <taxon>Bacteria</taxon>
        <taxon>Pseudomonadati</taxon>
        <taxon>Pseudomonadota</taxon>
        <taxon>Gammaproteobacteria</taxon>
        <taxon>Oceanospirillales</taxon>
        <taxon>Zooshikellaceae</taxon>
        <taxon>Spartinivicinus</taxon>
    </lineage>
</organism>
<feature type="active site" description="O-isoaspartyl threonine intermediate" evidence="4">
    <location>
        <position position="13"/>
    </location>
</feature>
<comment type="similarity">
    <text evidence="1">Belongs to the asparaginase 1 family.</text>
</comment>
<dbReference type="PIRSF" id="PIRSF500176">
    <property type="entry name" value="L_ASNase"/>
    <property type="match status" value="1"/>
</dbReference>
<dbReference type="InterPro" id="IPR027473">
    <property type="entry name" value="L-asparaginase_C"/>
</dbReference>
<feature type="active site" evidence="7">
    <location>
        <position position="90"/>
    </location>
</feature>
<feature type="binding site" evidence="5">
    <location>
        <position position="59"/>
    </location>
    <ligand>
        <name>substrate</name>
    </ligand>
</feature>
<dbReference type="InterPro" id="IPR006034">
    <property type="entry name" value="Asparaginase/glutaminase-like"/>
</dbReference>
<evidence type="ECO:0000313" key="10">
    <source>
        <dbReference type="EMBL" id="NYZ68211.1"/>
    </source>
</evidence>
<dbReference type="EMBL" id="JACCKB010000037">
    <property type="protein sequence ID" value="NYZ68211.1"/>
    <property type="molecule type" value="Genomic_DNA"/>
</dbReference>
<dbReference type="PANTHER" id="PTHR11707">
    <property type="entry name" value="L-ASPARAGINASE"/>
    <property type="match status" value="1"/>
</dbReference>
<accession>A0A853IE37</accession>
<dbReference type="InterPro" id="IPR027475">
    <property type="entry name" value="Asparaginase/glutaminase_AS2"/>
</dbReference>
<dbReference type="PROSITE" id="PS00144">
    <property type="entry name" value="ASN_GLN_ASE_1"/>
    <property type="match status" value="1"/>
</dbReference>
<evidence type="ECO:0000256" key="5">
    <source>
        <dbReference type="PIRSR" id="PIRSR001220-2"/>
    </source>
</evidence>
<dbReference type="CDD" id="cd08963">
    <property type="entry name" value="L-asparaginase_I"/>
    <property type="match status" value="1"/>
</dbReference>
<dbReference type="SFLD" id="SFLDS00057">
    <property type="entry name" value="Glutaminase/Asparaginase"/>
    <property type="match status" value="1"/>
</dbReference>
<evidence type="ECO:0000313" key="11">
    <source>
        <dbReference type="Proteomes" id="UP000569732"/>
    </source>
</evidence>
<reference evidence="10 11" key="1">
    <citation type="submission" date="2020-07" db="EMBL/GenBank/DDBJ databases">
        <title>Endozoicomonas sp. nov., isolated from sediment.</title>
        <authorList>
            <person name="Gu T."/>
        </authorList>
    </citation>
    <scope>NUCLEOTIDE SEQUENCE [LARGE SCALE GENOMIC DNA]</scope>
    <source>
        <strain evidence="10 11">SM1973</strain>
    </source>
</reference>
<feature type="active site" evidence="6">
    <location>
        <position position="13"/>
    </location>
</feature>
<dbReference type="InterPro" id="IPR027474">
    <property type="entry name" value="L-asparaginase_N"/>
</dbReference>
<evidence type="ECO:0000259" key="9">
    <source>
        <dbReference type="Pfam" id="PF17763"/>
    </source>
</evidence>
<dbReference type="Gene3D" id="3.40.50.1170">
    <property type="entry name" value="L-asparaginase, N-terminal domain"/>
    <property type="match status" value="1"/>
</dbReference>
<comment type="caution">
    <text evidence="10">The sequence shown here is derived from an EMBL/GenBank/DDBJ whole genome shotgun (WGS) entry which is preliminary data.</text>
</comment>
<dbReference type="SMART" id="SM00870">
    <property type="entry name" value="Asparaginase"/>
    <property type="match status" value="1"/>
</dbReference>
<feature type="domain" description="L-asparaginase N-terminal" evidence="8">
    <location>
        <begin position="4"/>
        <end position="191"/>
    </location>
</feature>
<dbReference type="FunFam" id="3.40.50.1170:FF:000001">
    <property type="entry name" value="L-asparaginase 2"/>
    <property type="match status" value="1"/>
</dbReference>
<evidence type="ECO:0000256" key="3">
    <source>
        <dbReference type="ARBA" id="ARBA00022801"/>
    </source>
</evidence>
<dbReference type="FunFam" id="3.40.50.40:FF:000001">
    <property type="entry name" value="L-asparaginase 1"/>
    <property type="match status" value="1"/>
</dbReference>
<evidence type="ECO:0000256" key="4">
    <source>
        <dbReference type="PIRSR" id="PIRSR001220-1"/>
    </source>
</evidence>
<proteinExistence type="inferred from homology"/>
<protein>
    <recommendedName>
        <fullName evidence="2">asparaginase</fullName>
        <ecNumber evidence="2">3.5.1.1</ecNumber>
    </recommendedName>
</protein>
<dbReference type="SUPFAM" id="SSF53774">
    <property type="entry name" value="Glutaminase/Asparaginase"/>
    <property type="match status" value="1"/>
</dbReference>
<dbReference type="RefSeq" id="WP_180570230.1">
    <property type="nucleotide sequence ID" value="NZ_JACCKB010000037.1"/>
</dbReference>
<dbReference type="PRINTS" id="PR00139">
    <property type="entry name" value="ASNGLNASE"/>
</dbReference>
<dbReference type="EC" id="3.5.1.1" evidence="2"/>
<evidence type="ECO:0000256" key="2">
    <source>
        <dbReference type="ARBA" id="ARBA00012920"/>
    </source>
</evidence>
<dbReference type="InterPro" id="IPR037152">
    <property type="entry name" value="L-asparaginase_N_sf"/>
</dbReference>
<dbReference type="PROSITE" id="PS00917">
    <property type="entry name" value="ASN_GLN_ASE_2"/>
    <property type="match status" value="1"/>
</dbReference>
<dbReference type="NCBIfam" id="TIGR00519">
    <property type="entry name" value="asnASE_I"/>
    <property type="match status" value="1"/>
</dbReference>
<dbReference type="GO" id="GO:0009066">
    <property type="term" value="P:aspartate family amino acid metabolic process"/>
    <property type="evidence" value="ECO:0007669"/>
    <property type="project" value="UniProtKB-ARBA"/>
</dbReference>
<evidence type="ECO:0000256" key="7">
    <source>
        <dbReference type="PROSITE-ProRule" id="PRU10100"/>
    </source>
</evidence>
<dbReference type="PIRSF" id="PIRSF001220">
    <property type="entry name" value="L-ASNase_gatD"/>
    <property type="match status" value="1"/>
</dbReference>
<dbReference type="NCBIfam" id="NF006998">
    <property type="entry name" value="PRK09461.1"/>
    <property type="match status" value="1"/>
</dbReference>
<feature type="binding site" evidence="5">
    <location>
        <begin position="90"/>
        <end position="91"/>
    </location>
    <ligand>
        <name>substrate</name>
    </ligand>
</feature>
<evidence type="ECO:0000259" key="8">
    <source>
        <dbReference type="Pfam" id="PF00710"/>
    </source>
</evidence>
<dbReference type="Pfam" id="PF17763">
    <property type="entry name" value="Asparaginase_C"/>
    <property type="match status" value="1"/>
</dbReference>
<name>A0A853IE37_9GAMM</name>
<dbReference type="InterPro" id="IPR020827">
    <property type="entry name" value="Asparaginase/glutaminase_AS1"/>
</dbReference>
<dbReference type="PANTHER" id="PTHR11707:SF28">
    <property type="entry name" value="60 KDA LYSOPHOSPHOLIPASE"/>
    <property type="match status" value="1"/>
</dbReference>
<dbReference type="InterPro" id="IPR041725">
    <property type="entry name" value="L-asparaginase_I"/>
</dbReference>
<dbReference type="Proteomes" id="UP000569732">
    <property type="component" value="Unassembled WGS sequence"/>
</dbReference>
<dbReference type="Pfam" id="PF00710">
    <property type="entry name" value="Asparaginase"/>
    <property type="match status" value="1"/>
</dbReference>
<dbReference type="GO" id="GO:0005829">
    <property type="term" value="C:cytosol"/>
    <property type="evidence" value="ECO:0007669"/>
    <property type="project" value="TreeGrafter"/>
</dbReference>
<gene>
    <name evidence="10" type="primary">ansA</name>
    <name evidence="10" type="ORF">H0A36_19515</name>
</gene>
<dbReference type="AlphaFoldDB" id="A0A853IE37"/>
<dbReference type="Gene3D" id="3.40.50.40">
    <property type="match status" value="1"/>
</dbReference>
<evidence type="ECO:0000256" key="1">
    <source>
        <dbReference type="ARBA" id="ARBA00010518"/>
    </source>
</evidence>
<dbReference type="InterPro" id="IPR006033">
    <property type="entry name" value="AsnA_fam"/>
</dbReference>
<dbReference type="InterPro" id="IPR040919">
    <property type="entry name" value="Asparaginase_C"/>
</dbReference>
<dbReference type="GO" id="GO:0004067">
    <property type="term" value="F:asparaginase activity"/>
    <property type="evidence" value="ECO:0007669"/>
    <property type="project" value="UniProtKB-UniRule"/>
</dbReference>
<evidence type="ECO:0000256" key="6">
    <source>
        <dbReference type="PROSITE-ProRule" id="PRU10099"/>
    </source>
</evidence>
<dbReference type="InterPro" id="IPR036152">
    <property type="entry name" value="Asp/glu_Ase-like_sf"/>
</dbReference>
<dbReference type="PROSITE" id="PS51732">
    <property type="entry name" value="ASN_GLN_ASE_3"/>
    <property type="match status" value="1"/>
</dbReference>
<keyword evidence="3" id="KW-0378">Hydrolase</keyword>